<dbReference type="SUPFAM" id="SSF53681">
    <property type="entry name" value="Aspartate/glutamate racemase"/>
    <property type="match status" value="2"/>
</dbReference>
<comment type="similarity">
    <text evidence="1">Belongs to the aspartate/glutamate racemases family.</text>
</comment>
<dbReference type="AlphaFoldDB" id="A0A1G8YQK9"/>
<name>A0A1G8YQK9_9FIRM</name>
<reference evidence="3 4" key="1">
    <citation type="submission" date="2016-10" db="EMBL/GenBank/DDBJ databases">
        <authorList>
            <person name="de Groot N.N."/>
        </authorList>
    </citation>
    <scope>NUCLEOTIDE SEQUENCE [LARGE SCALE GENOMIC DNA]</scope>
    <source>
        <strain evidence="3 4">DSM 18346</strain>
    </source>
</reference>
<keyword evidence="4" id="KW-1185">Reference proteome</keyword>
<dbReference type="InterPro" id="IPR004380">
    <property type="entry name" value="Asp_race"/>
</dbReference>
<accession>A0A1G8YQK9</accession>
<dbReference type="Pfam" id="PF01177">
    <property type="entry name" value="Asp_Glu_race"/>
    <property type="match status" value="1"/>
</dbReference>
<dbReference type="PANTHER" id="PTHR21198:SF7">
    <property type="entry name" value="ASPARTATE-GLUTAMATE RACEMASE FAMILY"/>
    <property type="match status" value="1"/>
</dbReference>
<dbReference type="Gene3D" id="3.40.50.1860">
    <property type="match status" value="2"/>
</dbReference>
<evidence type="ECO:0000256" key="1">
    <source>
        <dbReference type="ARBA" id="ARBA00007847"/>
    </source>
</evidence>
<protein>
    <submittedName>
        <fullName evidence="3">Aspartate racemase</fullName>
    </submittedName>
</protein>
<dbReference type="EMBL" id="FNFP01000001">
    <property type="protein sequence ID" value="SDK04320.1"/>
    <property type="molecule type" value="Genomic_DNA"/>
</dbReference>
<evidence type="ECO:0000256" key="2">
    <source>
        <dbReference type="ARBA" id="ARBA00023235"/>
    </source>
</evidence>
<keyword evidence="2" id="KW-0413">Isomerase</keyword>
<evidence type="ECO:0000313" key="3">
    <source>
        <dbReference type="EMBL" id="SDK04320.1"/>
    </source>
</evidence>
<dbReference type="NCBIfam" id="TIGR00035">
    <property type="entry name" value="asp_race"/>
    <property type="match status" value="1"/>
</dbReference>
<sequence length="236" mass="25814">MREKIIGILGGMGPEATYDIFGRIIKLTQVKNDSDHIRVIIDSNSKIPDRTKAILGNGASPIKEMIATAQNLQKAGADFVIIPCMTAHFFIEEIQKSISIPIIDGLEETNRYIDKNYCSANKIGLLATTGTIEAQLFQKSLQGKTVILPDKKLQEEVVMDTIYGENGIKAGNTSGETLNRLIEVVKILQNEGAEMIIAGCTEVGLVIKQKNIDIPLIDPLTVLAERAIILAKNIEK</sequence>
<gene>
    <name evidence="3" type="ORF">SAMN05660472_00597</name>
</gene>
<dbReference type="Proteomes" id="UP000198718">
    <property type="component" value="Unassembled WGS sequence"/>
</dbReference>
<organism evidence="3 4">
    <name type="scientific">Natronincola ferrireducens</name>
    <dbReference type="NCBI Taxonomy" id="393762"/>
    <lineage>
        <taxon>Bacteria</taxon>
        <taxon>Bacillati</taxon>
        <taxon>Bacillota</taxon>
        <taxon>Clostridia</taxon>
        <taxon>Peptostreptococcales</taxon>
        <taxon>Natronincolaceae</taxon>
        <taxon>Natronincola</taxon>
    </lineage>
</organism>
<dbReference type="RefSeq" id="WP_090550068.1">
    <property type="nucleotide sequence ID" value="NZ_FNFP01000001.1"/>
</dbReference>
<dbReference type="STRING" id="393762.SAMN05660472_00597"/>
<dbReference type="OrthoDB" id="9803739at2"/>
<evidence type="ECO:0000313" key="4">
    <source>
        <dbReference type="Proteomes" id="UP000198718"/>
    </source>
</evidence>
<dbReference type="InterPro" id="IPR015942">
    <property type="entry name" value="Asp/Glu/hydantoin_racemase"/>
</dbReference>
<dbReference type="GO" id="GO:0047661">
    <property type="term" value="F:amino-acid racemase activity"/>
    <property type="evidence" value="ECO:0007669"/>
    <property type="project" value="InterPro"/>
</dbReference>
<dbReference type="PANTHER" id="PTHR21198">
    <property type="entry name" value="GLUTAMATE RACEMASE"/>
    <property type="match status" value="1"/>
</dbReference>
<proteinExistence type="inferred from homology"/>
<dbReference type="InterPro" id="IPR001920">
    <property type="entry name" value="Asp/Glu_race"/>
</dbReference>